<comment type="caution">
    <text evidence="1">The sequence shown here is derived from an EMBL/GenBank/DDBJ whole genome shotgun (WGS) entry which is preliminary data.</text>
</comment>
<reference evidence="1 2" key="1">
    <citation type="submission" date="2019-01" db="EMBL/GenBank/DDBJ databases">
        <authorList>
            <person name="Chen W.-M."/>
        </authorList>
    </citation>
    <scope>NUCLEOTIDE SEQUENCE [LARGE SCALE GENOMIC DNA]</scope>
    <source>
        <strain evidence="1 2">KYPY4</strain>
    </source>
</reference>
<name>A0A437RQZ0_9BURK</name>
<dbReference type="OrthoDB" id="9153999at2"/>
<gene>
    <name evidence="1" type="ORF">EOE66_01090</name>
</gene>
<keyword evidence="2" id="KW-1185">Reference proteome</keyword>
<accession>A0A437RQZ0</accession>
<dbReference type="AlphaFoldDB" id="A0A437RQZ0"/>
<sequence length="84" mass="9337">MQFSESFEGDYRIYVGAVESTRGDGYIAAMVLKRMQGGSIDAGVAFRDDSLACGYRWPSADEAMQYAMNRARELIRKRSPALAC</sequence>
<dbReference type="Proteomes" id="UP000285575">
    <property type="component" value="Unassembled WGS sequence"/>
</dbReference>
<evidence type="ECO:0000313" key="2">
    <source>
        <dbReference type="Proteomes" id="UP000285575"/>
    </source>
</evidence>
<protein>
    <submittedName>
        <fullName evidence="1">Uncharacterized protein</fullName>
    </submittedName>
</protein>
<dbReference type="EMBL" id="SACR01000001">
    <property type="protein sequence ID" value="RVU49210.1"/>
    <property type="molecule type" value="Genomic_DNA"/>
</dbReference>
<evidence type="ECO:0000313" key="1">
    <source>
        <dbReference type="EMBL" id="RVU49210.1"/>
    </source>
</evidence>
<dbReference type="RefSeq" id="WP_128226847.1">
    <property type="nucleotide sequence ID" value="NZ_SACR01000001.1"/>
</dbReference>
<proteinExistence type="predicted"/>
<organism evidence="1 2">
    <name type="scientific">Rubrivivax rivuli</name>
    <dbReference type="NCBI Taxonomy" id="1862385"/>
    <lineage>
        <taxon>Bacteria</taxon>
        <taxon>Pseudomonadati</taxon>
        <taxon>Pseudomonadota</taxon>
        <taxon>Betaproteobacteria</taxon>
        <taxon>Burkholderiales</taxon>
        <taxon>Sphaerotilaceae</taxon>
        <taxon>Rubrivivax</taxon>
    </lineage>
</organism>